<dbReference type="Gene3D" id="3.30.420.10">
    <property type="entry name" value="Ribonuclease H-like superfamily/Ribonuclease H"/>
    <property type="match status" value="1"/>
</dbReference>
<evidence type="ECO:0000256" key="1">
    <source>
        <dbReference type="SAM" id="MobiDB-lite"/>
    </source>
</evidence>
<organism evidence="2 3">
    <name type="scientific">Grimontia marina</name>
    <dbReference type="NCBI Taxonomy" id="646534"/>
    <lineage>
        <taxon>Bacteria</taxon>
        <taxon>Pseudomonadati</taxon>
        <taxon>Pseudomonadota</taxon>
        <taxon>Gammaproteobacteria</taxon>
        <taxon>Vibrionales</taxon>
        <taxon>Vibrionaceae</taxon>
        <taxon>Grimontia</taxon>
    </lineage>
</organism>
<gene>
    <name evidence="2" type="primary">tnsB_1</name>
    <name evidence="2" type="ORF">GMA8713_03696</name>
</gene>
<feature type="region of interest" description="Disordered" evidence="1">
    <location>
        <begin position="622"/>
        <end position="715"/>
    </location>
</feature>
<feature type="compositionally biased region" description="Basic and acidic residues" evidence="1">
    <location>
        <begin position="675"/>
        <end position="684"/>
    </location>
</feature>
<dbReference type="Proteomes" id="UP000073601">
    <property type="component" value="Unassembled WGS sequence"/>
</dbReference>
<sequence>MQVEINSIWKLTDVDGYEDGLYRLLACYPDYTTVVLFQLVEGSKLLRPVAIDLPFFLRQTEKGAISPEKYPKPHFQLVDDESISESHRQKRDERVRQIKDLIADPRFLFTLVTDSRSKVLAEHAKKQGVYVQALYRSLNLYWKYGQEYNALLPAYKNSGGAGKARVAGQVKRGAPIKLSTPSIAAPPSVNTSERDKAIFLKAMTRFGMKGKKVTFRKVYDQMLKEFYSKELIEADVEDGTTMVPQYRAFLYWVKRLVPRQELIRKQTSLGDFERNHRGLRGAVTDHTALPGSCFELDATVLDVHVVSEFRRNHVLGRPTVYCVVDKESRMIVGIHVSMEYASWRAGRQTLVNAFTSKKEYCARYGIHIEDSEWPCRHIPQRLLCDRGEFICKDAEDLAVPLIGHLSIAPPYRAELKGIVEHRFNILNEDLIHDLMGTTRGRHYIRGDKDPRMEAVLTLDEVNTMLIDAVLEHNSKVFDSLAGQSGLLIEAGLSPTPINYWDIHLQKLRHALSRADEATIRARLLPVDWVSMTSKGIRLNDDMYYESDHPDFEDWKVIARSGSSWRLEARLDQDNSSSIYVRLKPDEGFSRCWLRKASRTFDERHQADILFFEDWKKLEKHGAMPTAKSVERHQRRKEITQNAQKEAAKATPLKSKSEKTKGMKERRKQAILDARVSGEKPEEQHTSPQMSVLDERNEERRKEVVSLLKRKRGNKK</sequence>
<dbReference type="OrthoDB" id="501284at2"/>
<name>A0A128FFS8_9GAMM</name>
<accession>A0A128FFS8</accession>
<proteinExistence type="predicted"/>
<evidence type="ECO:0000313" key="2">
    <source>
        <dbReference type="EMBL" id="CZF85657.1"/>
    </source>
</evidence>
<dbReference type="AlphaFoldDB" id="A0A128FFS8"/>
<dbReference type="EMBL" id="FIZY01000040">
    <property type="protein sequence ID" value="CZF85657.1"/>
    <property type="molecule type" value="Genomic_DNA"/>
</dbReference>
<protein>
    <submittedName>
        <fullName evidence="2">Transposon Tn7 transposition protein TnsB</fullName>
    </submittedName>
</protein>
<evidence type="ECO:0000313" key="3">
    <source>
        <dbReference type="Proteomes" id="UP000073601"/>
    </source>
</evidence>
<keyword evidence="3" id="KW-1185">Reference proteome</keyword>
<dbReference type="RefSeq" id="WP_062712930.1">
    <property type="nucleotide sequence ID" value="NZ_CAWRCI010000040.1"/>
</dbReference>
<feature type="compositionally biased region" description="Basic and acidic residues" evidence="1">
    <location>
        <begin position="692"/>
        <end position="703"/>
    </location>
</feature>
<dbReference type="InterPro" id="IPR036397">
    <property type="entry name" value="RNaseH_sf"/>
</dbReference>
<dbReference type="GO" id="GO:0003676">
    <property type="term" value="F:nucleic acid binding"/>
    <property type="evidence" value="ECO:0007669"/>
    <property type="project" value="InterPro"/>
</dbReference>
<reference evidence="3" key="1">
    <citation type="submission" date="2016-02" db="EMBL/GenBank/DDBJ databases">
        <authorList>
            <person name="Rodrigo-Torres Lidia"/>
            <person name="Arahal R.David."/>
        </authorList>
    </citation>
    <scope>NUCLEOTIDE SEQUENCE [LARGE SCALE GENOMIC DNA]</scope>
    <source>
        <strain evidence="3">CECT 8713</strain>
    </source>
</reference>